<evidence type="ECO:0008006" key="3">
    <source>
        <dbReference type="Google" id="ProtNLM"/>
    </source>
</evidence>
<evidence type="ECO:0000313" key="2">
    <source>
        <dbReference type="Proteomes" id="UP000218244"/>
    </source>
</evidence>
<name>A0A160PPU3_9CORY</name>
<evidence type="ECO:0000313" key="1">
    <source>
        <dbReference type="EMBL" id="BAU95435.1"/>
    </source>
</evidence>
<accession>A0A160PPU3</accession>
<dbReference type="AlphaFoldDB" id="A0A160PPU3"/>
<dbReference type="EMBL" id="AP017369">
    <property type="protein sequence ID" value="BAU95435.1"/>
    <property type="molecule type" value="Genomic_DNA"/>
</dbReference>
<dbReference type="KEGG" id="csur:N24_1173"/>
<dbReference type="Proteomes" id="UP000218244">
    <property type="component" value="Chromosome"/>
</dbReference>
<dbReference type="RefSeq" id="WP_231910913.1">
    <property type="nucleotide sequence ID" value="NZ_AP017369.1"/>
</dbReference>
<gene>
    <name evidence="1" type="ORF">N24_1173</name>
</gene>
<proteinExistence type="predicted"/>
<protein>
    <recommendedName>
        <fullName evidence="3">Abi-like protein</fullName>
    </recommendedName>
</protein>
<reference evidence="1 2" key="1">
    <citation type="submission" date="2016-02" db="EMBL/GenBank/DDBJ databases">
        <title>Corynebacterium glutamicum N24 whole genome sequencing project.</title>
        <authorList>
            <person name="Matsutani M."/>
            <person name="Nangtapong N."/>
            <person name="Yakushi T."/>
            <person name="Matsushita K."/>
        </authorList>
    </citation>
    <scope>NUCLEOTIDE SEQUENCE [LARGE SCALE GENOMIC DNA]</scope>
    <source>
        <strain evidence="1 2">N24</strain>
    </source>
</reference>
<keyword evidence="2" id="KW-1185">Reference proteome</keyword>
<sequence length="217" mass="24806">MEGNKKRALTLYRWSVELTASIQETLGITEVILRNSIDNQLQRWNDNEKGSPTSWLLHEPARPLLSLTQGKRLEAQKRARKSADLCSENHSRSGQPITHDDVLAHTMFGMWKDILPNHGLNADPNKIENRNRRRLWEEAIEMAFSLADDPTGETTYWRVTHLHGLRNRVSHMDSLFNVDVIDIINDPFALVGSIDPALVDWITGTSTVRSVHSRRPK</sequence>
<organism evidence="1 2">
    <name type="scientific">Corynebacterium suranareeae</name>
    <dbReference type="NCBI Taxonomy" id="2506452"/>
    <lineage>
        <taxon>Bacteria</taxon>
        <taxon>Bacillati</taxon>
        <taxon>Actinomycetota</taxon>
        <taxon>Actinomycetes</taxon>
        <taxon>Mycobacteriales</taxon>
        <taxon>Corynebacteriaceae</taxon>
        <taxon>Corynebacterium</taxon>
    </lineage>
</organism>